<dbReference type="AlphaFoldDB" id="A0A3S0KBL3"/>
<dbReference type="PANTHER" id="PTHR20935">
    <property type="entry name" value="PHOSPHOGLYCERATE MUTASE-RELATED"/>
    <property type="match status" value="1"/>
</dbReference>
<evidence type="ECO:0000313" key="3">
    <source>
        <dbReference type="Proteomes" id="UP000277766"/>
    </source>
</evidence>
<dbReference type="InterPro" id="IPR029033">
    <property type="entry name" value="His_PPase_superfam"/>
</dbReference>
<organism evidence="2 3">
    <name type="scientific">Deinococcus radiophilus</name>
    <dbReference type="NCBI Taxonomy" id="32062"/>
    <lineage>
        <taxon>Bacteria</taxon>
        <taxon>Thermotogati</taxon>
        <taxon>Deinococcota</taxon>
        <taxon>Deinococci</taxon>
        <taxon>Deinococcales</taxon>
        <taxon>Deinococcaceae</taxon>
        <taxon>Deinococcus</taxon>
    </lineage>
</organism>
<protein>
    <submittedName>
        <fullName evidence="2">Histidine phosphatase family protein</fullName>
    </submittedName>
</protein>
<dbReference type="EMBL" id="RXPE01000012">
    <property type="protein sequence ID" value="RTR27089.1"/>
    <property type="molecule type" value="Genomic_DNA"/>
</dbReference>
<dbReference type="CDD" id="cd07067">
    <property type="entry name" value="HP_PGM_like"/>
    <property type="match status" value="1"/>
</dbReference>
<sequence>MKLLLIRHGHSVNNGLEGSADYAALRQPDPPLTDLGQQQMKRTALALASGHLGEPVIRLYTSLMTRGIQSAAPLAAALNLPVQGLTLAYECGGLNTGPAGHFQPVAGPDVSILRGICPALQWPDDLLDQPWEGGCEPWEAATFAQRAAQVAQTLRAQAEAPGLVCLITHHDFAQFLMAELLGLPQLDLESLVFRLNHASLSLLETGPGRTTLHWLNRTDHLLTGQQSH</sequence>
<accession>A0A3S0KBL3</accession>
<dbReference type="Pfam" id="PF00300">
    <property type="entry name" value="His_Phos_1"/>
    <property type="match status" value="2"/>
</dbReference>
<name>A0A3S0KBL3_9DEIO</name>
<dbReference type="OrthoDB" id="9793115at2"/>
<dbReference type="SUPFAM" id="SSF53254">
    <property type="entry name" value="Phosphoglycerate mutase-like"/>
    <property type="match status" value="1"/>
</dbReference>
<gene>
    <name evidence="2" type="ORF">EJ104_07370</name>
</gene>
<dbReference type="Proteomes" id="UP000277766">
    <property type="component" value="Unassembled WGS sequence"/>
</dbReference>
<proteinExistence type="predicted"/>
<dbReference type="RefSeq" id="WP_126352111.1">
    <property type="nucleotide sequence ID" value="NZ_CP086380.1"/>
</dbReference>
<reference evidence="2 3" key="1">
    <citation type="submission" date="2018-12" db="EMBL/GenBank/DDBJ databases">
        <title>Deinococcus radiophilus ATCC 27603 genome sequencing and assembly.</title>
        <authorList>
            <person name="Maclea K.S."/>
            <person name="Maynard C.R."/>
        </authorList>
    </citation>
    <scope>NUCLEOTIDE SEQUENCE [LARGE SCALE GENOMIC DNA]</scope>
    <source>
        <strain evidence="2 3">ATCC 27603</strain>
    </source>
</reference>
<keyword evidence="1" id="KW-0378">Hydrolase</keyword>
<comment type="caution">
    <text evidence="2">The sequence shown here is derived from an EMBL/GenBank/DDBJ whole genome shotgun (WGS) entry which is preliminary data.</text>
</comment>
<dbReference type="Gene3D" id="3.40.50.1240">
    <property type="entry name" value="Phosphoglycerate mutase-like"/>
    <property type="match status" value="1"/>
</dbReference>
<keyword evidence="3" id="KW-1185">Reference proteome</keyword>
<evidence type="ECO:0000256" key="1">
    <source>
        <dbReference type="ARBA" id="ARBA00022801"/>
    </source>
</evidence>
<dbReference type="PANTHER" id="PTHR20935:SF0">
    <property type="entry name" value="SERINE_THREONINE-PROTEIN PHOSPHATASE PGAM5, MITOCHONDRIAL"/>
    <property type="match status" value="1"/>
</dbReference>
<dbReference type="InterPro" id="IPR051021">
    <property type="entry name" value="Mito_Ser/Thr_phosphatase"/>
</dbReference>
<dbReference type="InterPro" id="IPR013078">
    <property type="entry name" value="His_Pase_superF_clade-1"/>
</dbReference>
<evidence type="ECO:0000313" key="2">
    <source>
        <dbReference type="EMBL" id="RTR27089.1"/>
    </source>
</evidence>
<dbReference type="GO" id="GO:0016787">
    <property type="term" value="F:hydrolase activity"/>
    <property type="evidence" value="ECO:0007669"/>
    <property type="project" value="UniProtKB-KW"/>
</dbReference>
<dbReference type="SMART" id="SM00855">
    <property type="entry name" value="PGAM"/>
    <property type="match status" value="1"/>
</dbReference>